<evidence type="ECO:0000313" key="2">
    <source>
        <dbReference type="Proteomes" id="UP000324222"/>
    </source>
</evidence>
<reference evidence="1 2" key="1">
    <citation type="submission" date="2019-05" db="EMBL/GenBank/DDBJ databases">
        <title>Another draft genome of Portunus trituberculatus and its Hox gene families provides insights of decapod evolution.</title>
        <authorList>
            <person name="Jeong J.-H."/>
            <person name="Song I."/>
            <person name="Kim S."/>
            <person name="Choi T."/>
            <person name="Kim D."/>
            <person name="Ryu S."/>
            <person name="Kim W."/>
        </authorList>
    </citation>
    <scope>NUCLEOTIDE SEQUENCE [LARGE SCALE GENOMIC DNA]</scope>
    <source>
        <tissue evidence="1">Muscle</tissue>
    </source>
</reference>
<organism evidence="1 2">
    <name type="scientific">Portunus trituberculatus</name>
    <name type="common">Swimming crab</name>
    <name type="synonym">Neptunus trituberculatus</name>
    <dbReference type="NCBI Taxonomy" id="210409"/>
    <lineage>
        <taxon>Eukaryota</taxon>
        <taxon>Metazoa</taxon>
        <taxon>Ecdysozoa</taxon>
        <taxon>Arthropoda</taxon>
        <taxon>Crustacea</taxon>
        <taxon>Multicrustacea</taxon>
        <taxon>Malacostraca</taxon>
        <taxon>Eumalacostraca</taxon>
        <taxon>Eucarida</taxon>
        <taxon>Decapoda</taxon>
        <taxon>Pleocyemata</taxon>
        <taxon>Brachyura</taxon>
        <taxon>Eubrachyura</taxon>
        <taxon>Portunoidea</taxon>
        <taxon>Portunidae</taxon>
        <taxon>Portuninae</taxon>
        <taxon>Portunus</taxon>
    </lineage>
</organism>
<dbReference type="EMBL" id="VSRR010126024">
    <property type="protein sequence ID" value="MPD01166.1"/>
    <property type="molecule type" value="Genomic_DNA"/>
</dbReference>
<gene>
    <name evidence="1" type="ORF">E2C01_096684</name>
</gene>
<accession>A0A5B7K2N5</accession>
<protein>
    <submittedName>
        <fullName evidence="1">Uncharacterized protein</fullName>
    </submittedName>
</protein>
<dbReference type="AlphaFoldDB" id="A0A5B7K2N5"/>
<evidence type="ECO:0000313" key="1">
    <source>
        <dbReference type="EMBL" id="MPD01166.1"/>
    </source>
</evidence>
<sequence>MCDFPMCSAVGDLRTEERGWKEEEDKTRECEGKRRGEVEKDKAREYEWNREEEEGKVRVCKGNCKEEEGRQDEGV</sequence>
<proteinExistence type="predicted"/>
<name>A0A5B7K2N5_PORTR</name>
<dbReference type="Proteomes" id="UP000324222">
    <property type="component" value="Unassembled WGS sequence"/>
</dbReference>
<keyword evidence="2" id="KW-1185">Reference proteome</keyword>
<comment type="caution">
    <text evidence="1">The sequence shown here is derived from an EMBL/GenBank/DDBJ whole genome shotgun (WGS) entry which is preliminary data.</text>
</comment>